<accession>A0A151IGH4</accession>
<feature type="region of interest" description="Disordered" evidence="1">
    <location>
        <begin position="849"/>
        <end position="901"/>
    </location>
</feature>
<organism evidence="2 3">
    <name type="scientific">Cyphomyrmex costatus</name>
    <dbReference type="NCBI Taxonomy" id="456900"/>
    <lineage>
        <taxon>Eukaryota</taxon>
        <taxon>Metazoa</taxon>
        <taxon>Ecdysozoa</taxon>
        <taxon>Arthropoda</taxon>
        <taxon>Hexapoda</taxon>
        <taxon>Insecta</taxon>
        <taxon>Pterygota</taxon>
        <taxon>Neoptera</taxon>
        <taxon>Endopterygota</taxon>
        <taxon>Hymenoptera</taxon>
        <taxon>Apocrita</taxon>
        <taxon>Aculeata</taxon>
        <taxon>Formicoidea</taxon>
        <taxon>Formicidae</taxon>
        <taxon>Myrmicinae</taxon>
        <taxon>Cyphomyrmex</taxon>
    </lineage>
</organism>
<dbReference type="STRING" id="456900.A0A151IGH4"/>
<proteinExistence type="predicted"/>
<dbReference type="Proteomes" id="UP000078542">
    <property type="component" value="Unassembled WGS sequence"/>
</dbReference>
<feature type="compositionally biased region" description="Low complexity" evidence="1">
    <location>
        <begin position="865"/>
        <end position="881"/>
    </location>
</feature>
<gene>
    <name evidence="2" type="ORF">ALC62_08645</name>
</gene>
<dbReference type="PANTHER" id="PTHR33480">
    <property type="entry name" value="SET DOMAIN-CONTAINING PROTEIN-RELATED"/>
    <property type="match status" value="1"/>
</dbReference>
<keyword evidence="3" id="KW-1185">Reference proteome</keyword>
<name>A0A151IGH4_9HYME</name>
<feature type="region of interest" description="Disordered" evidence="1">
    <location>
        <begin position="205"/>
        <end position="239"/>
    </location>
</feature>
<sequence>MESCLKNIVTTPVKYDNHNNVNVILNSDSEKYNISDIPHQNSNLEKVLHISNHDIDSCLENIMDTSVKHYSDDGNIMQNSDSEKCNIIPDVLHQNSNLEKLLHISNHDIDSYLGNIMHTPVMHYSDDGNIVLNSDSGKILNINNHMESCSKNKVATLMKHSNTIYQNTDSNYNIILNADQDSTRKEFNSSNTLIATKSSVASVTNDFNKDNVDNNDNVDDDDDDSVFIPSLQDEESTDSDFISDFENEELNEVMNGSNESNNSKNNESSEIIYFDKSENNSSLQNESVLNCSNVSTRKYKLSKTQSKISLKKDFVRSKVTNYYKTEDLFVEMSQGRKGDKKSNFCVYCNTMQTKIARHLELKHSKEEAVIKFLLLPKGSHERKTMIGNIRKKGNFEFNTNADLNNGFMNVVRRPNNRTMQNGSNFLPCPKCKGFYTKRNLRHHFRYCTNKKDTSRSVLHLARSTAKSAHNRASVKLRTRIIPILRQDVIRDLIRFDLLLILYGNYLCKRHRLQHQDDYIRSQLRLLARYLLILKEIEPDIKELKMLFDPKYFDIAIKAVNIIANKYDEKTETYGVSFNALSLGTMLKKLCQVLITKYIMEHNSKKQKLVEDFKKILDSEYGYVVNKTVLETQSKQNRQKKVELPLSSDIIKFNEYLENKRISETEILKDHFSHTAWRSLAEVTLIIIQLFNRRRAGEIERAFINDYKNSMRVTDKDEEYKKLRVSEKERVKEYIRFTIRGKLNRTVPVLLKQNMIESIEIILNYRKMAGVSSKNPYIFGLQSHHPNIHKQFYRQPVAKVDIFDMSKILERAGNTSVQNSTDSITKNNLTDTTDTSATTLNETQRKENIFSNSNQNDTIENKDSENNIISSSINSSNENTLKQTRKRTKKRKYSDNILSTSDGSLKKTRLNPMYIVI</sequence>
<reference evidence="2 3" key="1">
    <citation type="submission" date="2016-03" db="EMBL/GenBank/DDBJ databases">
        <title>Cyphomyrmex costatus WGS genome.</title>
        <authorList>
            <person name="Nygaard S."/>
            <person name="Hu H."/>
            <person name="Boomsma J."/>
            <person name="Zhang G."/>
        </authorList>
    </citation>
    <scope>NUCLEOTIDE SEQUENCE [LARGE SCALE GENOMIC DNA]</scope>
    <source>
        <strain evidence="2">MS0001</strain>
        <tissue evidence="2">Whole body</tissue>
    </source>
</reference>
<evidence type="ECO:0000313" key="2">
    <source>
        <dbReference type="EMBL" id="KYN00576.1"/>
    </source>
</evidence>
<dbReference type="PANTHER" id="PTHR33480:SF1">
    <property type="entry name" value="TYR RECOMBINASE DOMAIN-CONTAINING PROTEIN"/>
    <property type="match status" value="1"/>
</dbReference>
<dbReference type="AlphaFoldDB" id="A0A151IGH4"/>
<evidence type="ECO:0000313" key="3">
    <source>
        <dbReference type="Proteomes" id="UP000078542"/>
    </source>
</evidence>
<dbReference type="EMBL" id="KQ977691">
    <property type="protein sequence ID" value="KYN00576.1"/>
    <property type="molecule type" value="Genomic_DNA"/>
</dbReference>
<evidence type="ECO:0000256" key="1">
    <source>
        <dbReference type="SAM" id="MobiDB-lite"/>
    </source>
</evidence>
<feature type="compositionally biased region" description="Acidic residues" evidence="1">
    <location>
        <begin position="216"/>
        <end position="225"/>
    </location>
</feature>
<feature type="compositionally biased region" description="Basic residues" evidence="1">
    <location>
        <begin position="882"/>
        <end position="891"/>
    </location>
</feature>
<protein>
    <submittedName>
        <fullName evidence="2">Uncharacterized protein</fullName>
    </submittedName>
</protein>